<reference evidence="3 4" key="1">
    <citation type="submission" date="2017-09" db="EMBL/GenBank/DDBJ databases">
        <authorList>
            <person name="Ehlers B."/>
            <person name="Leendertz F.H."/>
        </authorList>
    </citation>
    <scope>NUCLEOTIDE SEQUENCE [LARGE SCALE GENOMIC DNA]</scope>
    <source>
        <strain evidence="3 4">CGMCC 1.12662</strain>
    </source>
</reference>
<dbReference type="AlphaFoldDB" id="A0A285HJ81"/>
<keyword evidence="1" id="KW-0812">Transmembrane</keyword>
<feature type="transmembrane region" description="Helical" evidence="1">
    <location>
        <begin position="46"/>
        <end position="65"/>
    </location>
</feature>
<evidence type="ECO:0000313" key="5">
    <source>
        <dbReference type="Proteomes" id="UP000231702"/>
    </source>
</evidence>
<dbReference type="Proteomes" id="UP000231702">
    <property type="component" value="Unassembled WGS sequence"/>
</dbReference>
<dbReference type="EMBL" id="PGTD01000017">
    <property type="protein sequence ID" value="PJE27945.1"/>
    <property type="molecule type" value="Genomic_DNA"/>
</dbReference>
<dbReference type="EMBL" id="OBEA01000001">
    <property type="protein sequence ID" value="SNY35737.1"/>
    <property type="molecule type" value="Genomic_DNA"/>
</dbReference>
<protein>
    <recommendedName>
        <fullName evidence="6">Transmembrane protein</fullName>
    </recommendedName>
</protein>
<evidence type="ECO:0000256" key="1">
    <source>
        <dbReference type="SAM" id="Phobius"/>
    </source>
</evidence>
<dbReference type="Pfam" id="PF20358">
    <property type="entry name" value="DUF6653"/>
    <property type="match status" value="1"/>
</dbReference>
<feature type="transmembrane region" description="Helical" evidence="1">
    <location>
        <begin position="131"/>
        <end position="147"/>
    </location>
</feature>
<evidence type="ECO:0000313" key="4">
    <source>
        <dbReference type="Proteomes" id="UP000231655"/>
    </source>
</evidence>
<dbReference type="Proteomes" id="UP000231655">
    <property type="component" value="Unassembled WGS sequence"/>
</dbReference>
<evidence type="ECO:0000313" key="3">
    <source>
        <dbReference type="EMBL" id="SNY35737.1"/>
    </source>
</evidence>
<gene>
    <name evidence="2" type="ORF">CVM39_15395</name>
    <name evidence="3" type="ORF">SAMN06297129_0076</name>
</gene>
<reference evidence="2 5" key="2">
    <citation type="journal article" date="2018" name="Int. J. Syst. Evol. Microbiol.">
        <title>Pseudooceanicola lipolyticus sp. nov., a marine alphaproteobacterium, reclassification of Oceanicola flagellatus as Pseudooceanicola flagellatus comb. nov. and emended description of the genus Pseudooceanicola.</title>
        <authorList>
            <person name="Huang M.-M."/>
            <person name="Guo L.-L."/>
            <person name="Wu Y.-H."/>
            <person name="Lai Q.-L."/>
            <person name="Shao Z.-Z."/>
            <person name="Wang C.-S."/>
            <person name="Wu M."/>
            <person name="Xu X.-W."/>
        </authorList>
    </citation>
    <scope>NUCLEOTIDE SEQUENCE [LARGE SCALE GENOMIC DNA]</scope>
    <source>
        <strain evidence="2 5">Ar-45</strain>
    </source>
</reference>
<keyword evidence="5" id="KW-1185">Reference proteome</keyword>
<evidence type="ECO:0000313" key="2">
    <source>
        <dbReference type="EMBL" id="PJE27945.1"/>
    </source>
</evidence>
<dbReference type="OrthoDB" id="1442233at2"/>
<organism evidence="3 4">
    <name type="scientific">Pseudooceanicola antarcticus</name>
    <dbReference type="NCBI Taxonomy" id="1247613"/>
    <lineage>
        <taxon>Bacteria</taxon>
        <taxon>Pseudomonadati</taxon>
        <taxon>Pseudomonadota</taxon>
        <taxon>Alphaproteobacteria</taxon>
        <taxon>Rhodobacterales</taxon>
        <taxon>Paracoccaceae</taxon>
        <taxon>Pseudooceanicola</taxon>
    </lineage>
</organism>
<evidence type="ECO:0008006" key="6">
    <source>
        <dbReference type="Google" id="ProtNLM"/>
    </source>
</evidence>
<sequence length="161" mass="18173">MADPGRLSERLMLMDEAAWARHANPWSGWSRLATLPLLSLAIWSRVWIGAWAWAPVVLVLLWTWLNPRLFPVPRRTDNWMSRGVLGERLWLARRKAPIPAHHARVAMILSAFSGLGAVVLGFGLWVLSPGWTAAGLVLAMGAKLWFLDRMVWLRQDMAGET</sequence>
<dbReference type="RefSeq" id="WP_097143896.1">
    <property type="nucleotide sequence ID" value="NZ_OBEA01000001.1"/>
</dbReference>
<keyword evidence="1" id="KW-0472">Membrane</keyword>
<accession>A0A285HJ81</accession>
<dbReference type="InterPro" id="IPR046595">
    <property type="entry name" value="DUF6653"/>
</dbReference>
<name>A0A285HJ81_9RHOB</name>
<feature type="transmembrane region" description="Helical" evidence="1">
    <location>
        <begin position="103"/>
        <end position="125"/>
    </location>
</feature>
<keyword evidence="1" id="KW-1133">Transmembrane helix</keyword>
<proteinExistence type="predicted"/>